<evidence type="ECO:0000256" key="1">
    <source>
        <dbReference type="SAM" id="MobiDB-lite"/>
    </source>
</evidence>
<keyword evidence="3" id="KW-1185">Reference proteome</keyword>
<dbReference type="OrthoDB" id="893763at2"/>
<dbReference type="AlphaFoldDB" id="A0A5B8A5L9"/>
<reference evidence="2 3" key="1">
    <citation type="submission" date="2019-06" db="EMBL/GenBank/DDBJ databases">
        <authorList>
            <person name="Srinivasan S."/>
        </authorList>
    </citation>
    <scope>NUCLEOTIDE SEQUENCE [LARGE SCALE GENOMIC DNA]</scope>
    <source>
        <strain evidence="2 3">17J68-5</strain>
    </source>
</reference>
<sequence length="153" mass="16800">MKQEFRLDDHIRRPQPLAPPPDGYFDRLPMQVMQRVQPGPARRSAGAWDWLTTLPMPLRTALASLVLLIGFTVTFFVSQPPTSSTSPDASLAAVPRAQVEQYLLSNDDRLSLTDLAEFTSLNAGDVADGYLSASPDEVQAALDAQPLDESNYL</sequence>
<proteinExistence type="predicted"/>
<evidence type="ECO:0000313" key="3">
    <source>
        <dbReference type="Proteomes" id="UP000305398"/>
    </source>
</evidence>
<feature type="compositionally biased region" description="Basic and acidic residues" evidence="1">
    <location>
        <begin position="1"/>
        <end position="12"/>
    </location>
</feature>
<dbReference type="Proteomes" id="UP000305398">
    <property type="component" value="Chromosome"/>
</dbReference>
<protein>
    <submittedName>
        <fullName evidence="2">Uncharacterized protein</fullName>
    </submittedName>
</protein>
<evidence type="ECO:0000313" key="2">
    <source>
        <dbReference type="EMBL" id="QDA61502.1"/>
    </source>
</evidence>
<name>A0A5B8A5L9_9BACT</name>
<organism evidence="2 3">
    <name type="scientific">Hymenobacter jejuensis</name>
    <dbReference type="NCBI Taxonomy" id="2502781"/>
    <lineage>
        <taxon>Bacteria</taxon>
        <taxon>Pseudomonadati</taxon>
        <taxon>Bacteroidota</taxon>
        <taxon>Cytophagia</taxon>
        <taxon>Cytophagales</taxon>
        <taxon>Hymenobacteraceae</taxon>
        <taxon>Hymenobacter</taxon>
    </lineage>
</organism>
<feature type="region of interest" description="Disordered" evidence="1">
    <location>
        <begin position="1"/>
        <end position="22"/>
    </location>
</feature>
<gene>
    <name evidence="2" type="ORF">FHG12_15975</name>
</gene>
<dbReference type="EMBL" id="CP040896">
    <property type="protein sequence ID" value="QDA61502.1"/>
    <property type="molecule type" value="Genomic_DNA"/>
</dbReference>
<accession>A0A5B8A5L9</accession>
<dbReference type="KEGG" id="hyj:FHG12_15975"/>
<dbReference type="RefSeq" id="WP_139516676.1">
    <property type="nucleotide sequence ID" value="NZ_CP040896.1"/>
</dbReference>